<organism evidence="1 2">
    <name type="scientific">Winogradskyella endarachnes</name>
    <dbReference type="NCBI Taxonomy" id="2681965"/>
    <lineage>
        <taxon>Bacteria</taxon>
        <taxon>Pseudomonadati</taxon>
        <taxon>Bacteroidota</taxon>
        <taxon>Flavobacteriia</taxon>
        <taxon>Flavobacteriales</taxon>
        <taxon>Flavobacteriaceae</taxon>
        <taxon>Winogradskyella</taxon>
    </lineage>
</organism>
<proteinExistence type="predicted"/>
<name>A0A6L6U649_9FLAO</name>
<keyword evidence="2" id="KW-1185">Reference proteome</keyword>
<reference evidence="1 2" key="1">
    <citation type="submission" date="2019-12" db="EMBL/GenBank/DDBJ databases">
        <authorList>
            <person name="Li J."/>
        </authorList>
    </citation>
    <scope>NUCLEOTIDE SEQUENCE [LARGE SCALE GENOMIC DNA]</scope>
    <source>
        <strain evidence="1 2">HL2-2</strain>
    </source>
</reference>
<sequence length="136" mass="15788">MKNSVLFFILFSCCFFGCSDDDSNNYPLENTGILGEWEISMRGIDNTSTAEIVCCESLIFSDNDTKNDLIGYYTYIYSGENYGSFNLDTDNTTITFASENGNINTETYLITENTLELWYYENEHRHWEIYTKVIEE</sequence>
<evidence type="ECO:0000313" key="2">
    <source>
        <dbReference type="Proteomes" id="UP000478208"/>
    </source>
</evidence>
<gene>
    <name evidence="1" type="ORF">GN138_02935</name>
</gene>
<protein>
    <recommendedName>
        <fullName evidence="3">Lipocalin-like domain-containing protein</fullName>
    </recommendedName>
</protein>
<evidence type="ECO:0008006" key="3">
    <source>
        <dbReference type="Google" id="ProtNLM"/>
    </source>
</evidence>
<dbReference type="AlphaFoldDB" id="A0A6L6U649"/>
<dbReference type="Proteomes" id="UP000478208">
    <property type="component" value="Unassembled WGS sequence"/>
</dbReference>
<evidence type="ECO:0000313" key="1">
    <source>
        <dbReference type="EMBL" id="MUU77389.1"/>
    </source>
</evidence>
<dbReference type="EMBL" id="WOWS01000001">
    <property type="protein sequence ID" value="MUU77389.1"/>
    <property type="molecule type" value="Genomic_DNA"/>
</dbReference>
<dbReference type="RefSeq" id="WP_157361961.1">
    <property type="nucleotide sequence ID" value="NZ_WOWS01000001.1"/>
</dbReference>
<accession>A0A6L6U649</accession>
<comment type="caution">
    <text evidence="1">The sequence shown here is derived from an EMBL/GenBank/DDBJ whole genome shotgun (WGS) entry which is preliminary data.</text>
</comment>